<evidence type="ECO:0000313" key="13">
    <source>
        <dbReference type="EMBL" id="AEE63615.1"/>
    </source>
</evidence>
<evidence type="ECO:0000256" key="10">
    <source>
        <dbReference type="ARBA" id="ARBA00049506"/>
    </source>
</evidence>
<dbReference type="EMBL" id="BT128658">
    <property type="protein sequence ID" value="AEE63615.1"/>
    <property type="molecule type" value="mRNA"/>
</dbReference>
<dbReference type="GO" id="GO:0052925">
    <property type="term" value="F:dol-P-Man:Man(5)GlcNAc(2)-PP-Dol alpha-1,3-mannosyltransferase activity"/>
    <property type="evidence" value="ECO:0007669"/>
    <property type="project" value="UniProtKB-EC"/>
</dbReference>
<protein>
    <recommendedName>
        <fullName evidence="3">dolichyl-P-Man:Man5GlcNAc2-PP-dolichol alpha-1,3-mannosyltransferase</fullName>
        <ecNumber evidence="3">2.4.1.258</ecNumber>
    </recommendedName>
</protein>
<evidence type="ECO:0000256" key="1">
    <source>
        <dbReference type="ARBA" id="ARBA00004477"/>
    </source>
</evidence>
<evidence type="ECO:0000256" key="11">
    <source>
        <dbReference type="SAM" id="MobiDB-lite"/>
    </source>
</evidence>
<accession>J3JZH6</accession>
<feature type="region of interest" description="Disordered" evidence="11">
    <location>
        <begin position="329"/>
        <end position="351"/>
    </location>
</feature>
<dbReference type="HOGENOM" id="CLU_035382_3_0_1"/>
<dbReference type="GO" id="GO:0005789">
    <property type="term" value="C:endoplasmic reticulum membrane"/>
    <property type="evidence" value="ECO:0007669"/>
    <property type="project" value="UniProtKB-SubCell"/>
</dbReference>
<dbReference type="EC" id="2.4.1.258" evidence="3"/>
<feature type="transmembrane region" description="Helical" evidence="12">
    <location>
        <begin position="119"/>
        <end position="136"/>
    </location>
</feature>
<proteinExistence type="evidence at transcript level"/>
<evidence type="ECO:0000256" key="8">
    <source>
        <dbReference type="ARBA" id="ARBA00022989"/>
    </source>
</evidence>
<keyword evidence="6 12" id="KW-0812">Transmembrane</keyword>
<keyword evidence="8 12" id="KW-1133">Transmembrane helix</keyword>
<dbReference type="PANTHER" id="PTHR12646:SF0">
    <property type="entry name" value="DOL-P-MAN:MAN(5)GLCNAC(2)-PP-DOL ALPHA-1,3-MANNOSYLTRANSFERASE"/>
    <property type="match status" value="1"/>
</dbReference>
<feature type="transmembrane region" description="Helical" evidence="12">
    <location>
        <begin position="433"/>
        <end position="452"/>
    </location>
</feature>
<dbReference type="Pfam" id="PF05208">
    <property type="entry name" value="ALG3"/>
    <property type="match status" value="1"/>
</dbReference>
<evidence type="ECO:0000256" key="12">
    <source>
        <dbReference type="SAM" id="Phobius"/>
    </source>
</evidence>
<evidence type="ECO:0000256" key="2">
    <source>
        <dbReference type="ARBA" id="ARBA00004922"/>
    </source>
</evidence>
<evidence type="ECO:0000256" key="7">
    <source>
        <dbReference type="ARBA" id="ARBA00022824"/>
    </source>
</evidence>
<feature type="transmembrane region" description="Helical" evidence="12">
    <location>
        <begin position="281"/>
        <end position="301"/>
    </location>
</feature>
<feature type="transmembrane region" description="Helical" evidence="12">
    <location>
        <begin position="35"/>
        <end position="54"/>
    </location>
</feature>
<reference evidence="13" key="1">
    <citation type="journal article" date="2012" name="Insect Biochem. Mol. Biol.">
        <title>Transcriptome and full-length cDNA resources for the mountain pine beetle, Dendroctonus ponderosae Hopkins, a major insect pest of pine forests.</title>
        <authorList>
            <person name="Keeling C.I."/>
            <person name="Henderson H."/>
            <person name="Li M."/>
            <person name="Yuen M."/>
            <person name="Clark E.L."/>
            <person name="Fraser J.D."/>
            <person name="Huber D.P."/>
            <person name="Liao N.Y."/>
            <person name="Roderick Docking T."/>
            <person name="Birol I."/>
            <person name="Chan S.K."/>
            <person name="Taylor G.A."/>
            <person name="Palmquist D."/>
            <person name="Jones S.J."/>
            <person name="Bohlmann J."/>
        </authorList>
    </citation>
    <scope>NUCLEOTIDE SEQUENCE</scope>
    <source>
        <tissue evidence="13">Midgut and adhering fatbody of emerged adults of both sexes after feeding on lodgepole pine for up to 64 h</tissue>
    </source>
</reference>
<feature type="transmembrane region" description="Helical" evidence="12">
    <location>
        <begin position="368"/>
        <end position="390"/>
    </location>
</feature>
<keyword evidence="5" id="KW-0808">Transferase</keyword>
<feature type="transmembrane region" description="Helical" evidence="12">
    <location>
        <begin position="91"/>
        <end position="107"/>
    </location>
</feature>
<feature type="transmembrane region" description="Helical" evidence="12">
    <location>
        <begin position="225"/>
        <end position="245"/>
    </location>
</feature>
<dbReference type="AlphaFoldDB" id="J3JZH6"/>
<comment type="catalytic activity">
    <reaction evidence="10">
        <text>an alpha-D-Man-(1-&gt;2)-alpha-D-Man-(1-&gt;2)-alpha-D-Man-(1-&gt;3)-[alpha-D-Man-(1-&gt;6)]-beta-D-Man-(1-&gt;4)-beta-D-GlcNAc-(1-&gt;4)-alpha-D-GlcNAc-diphospho-di-trans,poly-cis-dolichol + a di-trans,poly-cis-dolichyl beta-D-mannosyl phosphate = an alpha-D-Man-(1-&gt;2)-alpha-D-Man-(1-&gt;2)-alpha-D-Man-(1-&gt;3)-[alpha-D-Man-(1-&gt;3)-alpha-D-Man-(1-&gt;6)]-beta-D-Man-(1-&gt;4)-beta-D-GlcNAc-(1-&gt;4)-alpha-D-GlcNAc-diphospho-di-trans,poly-cis-dolichol + a di-trans,poly-cis-dolichyl phosphate + H(+)</text>
        <dbReference type="Rhea" id="RHEA:29527"/>
        <dbReference type="Rhea" id="RHEA-COMP:19498"/>
        <dbReference type="Rhea" id="RHEA-COMP:19501"/>
        <dbReference type="Rhea" id="RHEA-COMP:19516"/>
        <dbReference type="Rhea" id="RHEA-COMP:19517"/>
        <dbReference type="ChEBI" id="CHEBI:15378"/>
        <dbReference type="ChEBI" id="CHEBI:57683"/>
        <dbReference type="ChEBI" id="CHEBI:58211"/>
        <dbReference type="ChEBI" id="CHEBI:132515"/>
        <dbReference type="ChEBI" id="CHEBI:132516"/>
        <dbReference type="EC" id="2.4.1.258"/>
    </reaction>
    <physiologicalReaction direction="left-to-right" evidence="10">
        <dbReference type="Rhea" id="RHEA:29528"/>
    </physiologicalReaction>
</comment>
<comment type="subcellular location">
    <subcellularLocation>
        <location evidence="1">Endoplasmic reticulum membrane</location>
        <topology evidence="1">Multi-pass membrane protein</topology>
    </subcellularLocation>
</comment>
<sequence>MAPPTIRSAPKSTRRDTFKRFVNVSKKFLLDPHHLGPVCLLLFLAEAVCNALIIENVRYTEIDWVAYMQEVEGFLNGTLDYQQLKGDTGPLVYPAGFVYIFSALYFVTNRGKNIHLAQYIFLVLYLLQTVLMHRIYRKTAKVPPYALIIATLTSLRIHSIFVLRLFNDPVAVLLFYISLNLFVSNKWRWGSLFYSLAVSVKMNILLYAPCLLVAYLTNLSYRESFFNLFICGFVQLVLALPFLYANPLGYLKGIFDLGRVFDHTWTVNYRFLPREIFENKYFHMGLLLLHVALLVVFMPALRRFLSSFAKLTVVSNAFNSQCEEEKRRIRKRADGTGLKASQKRSRSKDSQESFYEEKLKLQNRMSKIAQLLILPFFVTNLIGVACARSIHYQFYAWYYHSLLYLVFCTKLSKPSKFLLLGLIEYCYKTYPSTNFSSVLLHVCHGVLIFGLFQSMKA</sequence>
<dbReference type="PANTHER" id="PTHR12646">
    <property type="entry name" value="NOT56 - RELATED"/>
    <property type="match status" value="1"/>
</dbReference>
<evidence type="ECO:0000256" key="9">
    <source>
        <dbReference type="ARBA" id="ARBA00023136"/>
    </source>
</evidence>
<evidence type="ECO:0000256" key="5">
    <source>
        <dbReference type="ARBA" id="ARBA00022679"/>
    </source>
</evidence>
<name>J3JZH6_DENPD</name>
<evidence type="ECO:0000256" key="3">
    <source>
        <dbReference type="ARBA" id="ARBA00011964"/>
    </source>
</evidence>
<organism evidence="13">
    <name type="scientific">Dendroctonus ponderosae</name>
    <name type="common">Mountain pine beetle</name>
    <dbReference type="NCBI Taxonomy" id="77166"/>
    <lineage>
        <taxon>Eukaryota</taxon>
        <taxon>Metazoa</taxon>
        <taxon>Ecdysozoa</taxon>
        <taxon>Arthropoda</taxon>
        <taxon>Hexapoda</taxon>
        <taxon>Insecta</taxon>
        <taxon>Pterygota</taxon>
        <taxon>Neoptera</taxon>
        <taxon>Endopterygota</taxon>
        <taxon>Coleoptera</taxon>
        <taxon>Polyphaga</taxon>
        <taxon>Cucujiformia</taxon>
        <taxon>Curculionidae</taxon>
        <taxon>Scolytinae</taxon>
        <taxon>Dendroctonus</taxon>
    </lineage>
</organism>
<evidence type="ECO:0000256" key="6">
    <source>
        <dbReference type="ARBA" id="ARBA00022692"/>
    </source>
</evidence>
<comment type="pathway">
    <text evidence="2">Protein modification; protein glycosylation.</text>
</comment>
<keyword evidence="9 12" id="KW-0472">Membrane</keyword>
<keyword evidence="4" id="KW-0328">Glycosyltransferase</keyword>
<dbReference type="OrthoDB" id="20028at2759"/>
<dbReference type="InterPro" id="IPR007873">
    <property type="entry name" value="Glycosyltransferase_ALG3"/>
</dbReference>
<evidence type="ECO:0000256" key="4">
    <source>
        <dbReference type="ARBA" id="ARBA00022676"/>
    </source>
</evidence>
<feature type="transmembrane region" description="Helical" evidence="12">
    <location>
        <begin position="193"/>
        <end position="216"/>
    </location>
</feature>
<keyword evidence="7" id="KW-0256">Endoplasmic reticulum</keyword>